<feature type="chain" id="PRO_5015444366" description="PKD domain-containing protein" evidence="1">
    <location>
        <begin position="25"/>
        <end position="640"/>
    </location>
</feature>
<evidence type="ECO:0008006" key="4">
    <source>
        <dbReference type="Google" id="ProtNLM"/>
    </source>
</evidence>
<dbReference type="AlphaFoldDB" id="A0A2T4UDI2"/>
<proteinExistence type="predicted"/>
<dbReference type="InterPro" id="IPR035986">
    <property type="entry name" value="PKD_dom_sf"/>
</dbReference>
<dbReference type="InterPro" id="IPR013783">
    <property type="entry name" value="Ig-like_fold"/>
</dbReference>
<accession>A0A2T4UDI2</accession>
<dbReference type="CDD" id="cd00146">
    <property type="entry name" value="PKD"/>
    <property type="match status" value="1"/>
</dbReference>
<evidence type="ECO:0000313" key="2">
    <source>
        <dbReference type="EMBL" id="PTL55492.1"/>
    </source>
</evidence>
<dbReference type="OrthoDB" id="5240567at2"/>
<dbReference type="GO" id="GO:0005975">
    <property type="term" value="P:carbohydrate metabolic process"/>
    <property type="evidence" value="ECO:0007669"/>
    <property type="project" value="UniProtKB-ARBA"/>
</dbReference>
<protein>
    <recommendedName>
        <fullName evidence="4">PKD domain-containing protein</fullName>
    </recommendedName>
</protein>
<keyword evidence="3" id="KW-1185">Reference proteome</keyword>
<feature type="signal peptide" evidence="1">
    <location>
        <begin position="1"/>
        <end position="24"/>
    </location>
</feature>
<gene>
    <name evidence="2" type="ORF">C7Y72_17730</name>
</gene>
<organism evidence="2 3">
    <name type="scientific">Paraconexibacter algicola</name>
    <dbReference type="NCBI Taxonomy" id="2133960"/>
    <lineage>
        <taxon>Bacteria</taxon>
        <taxon>Bacillati</taxon>
        <taxon>Actinomycetota</taxon>
        <taxon>Thermoleophilia</taxon>
        <taxon>Solirubrobacterales</taxon>
        <taxon>Paraconexibacteraceae</taxon>
        <taxon>Paraconexibacter</taxon>
    </lineage>
</organism>
<dbReference type="Gene3D" id="2.60.40.10">
    <property type="entry name" value="Immunoglobulins"/>
    <property type="match status" value="1"/>
</dbReference>
<name>A0A2T4UDI2_9ACTN</name>
<evidence type="ECO:0000256" key="1">
    <source>
        <dbReference type="SAM" id="SignalP"/>
    </source>
</evidence>
<dbReference type="EMBL" id="PYYB01000003">
    <property type="protein sequence ID" value="PTL55492.1"/>
    <property type="molecule type" value="Genomic_DNA"/>
</dbReference>
<dbReference type="Proteomes" id="UP000240739">
    <property type="component" value="Unassembled WGS sequence"/>
</dbReference>
<evidence type="ECO:0000313" key="3">
    <source>
        <dbReference type="Proteomes" id="UP000240739"/>
    </source>
</evidence>
<comment type="caution">
    <text evidence="2">The sequence shown here is derived from an EMBL/GenBank/DDBJ whole genome shotgun (WGS) entry which is preliminary data.</text>
</comment>
<dbReference type="SUPFAM" id="SSF49299">
    <property type="entry name" value="PKD domain"/>
    <property type="match status" value="1"/>
</dbReference>
<keyword evidence="1" id="KW-0732">Signal</keyword>
<dbReference type="RefSeq" id="WP_107570535.1">
    <property type="nucleotide sequence ID" value="NZ_PYYB01000003.1"/>
</dbReference>
<reference evidence="2 3" key="1">
    <citation type="submission" date="2018-03" db="EMBL/GenBank/DDBJ databases">
        <title>Aquarubrobacter algicola gen. nov., sp. nov., a novel actinobacterium isolated from shallow eutrophic lake during the end of cyanobacterial harmful algal blooms.</title>
        <authorList>
            <person name="Chun S.J."/>
        </authorList>
    </citation>
    <scope>NUCLEOTIDE SEQUENCE [LARGE SCALE GENOMIC DNA]</scope>
    <source>
        <strain evidence="2 3">Seoho-28</strain>
    </source>
</reference>
<sequence>MSRTIPTLIAAGAAALALAGPAQAGFFPGEPIDGPSGDIVRFGDLDVARDGTGALAYVKRDGGVDHIFVSRLERGVWSAPVRVDGDLGAAGSQPVVAAADGGRVAVAFVSGGSLFAVSRPAGAPGFAAPTLVASAGSNPAIDMSINGAAYLSFTAPGASPSDVRVARLERDQTAFTVLPDTLDIVPGLEAGDGPRRSKVAISADGTGLVVWGEQGTDGRSHVYGRRVFGQRISAAPQDLSLPELDGRAARDADSPELDIEDDSSFAWVAFRQAFADGLGSTARVITRRLVGSAFEAPSVVDGQATGNGEAAGTPRVELNGRGEGIITVGTVSQFGAIGTPVHDDKIFPSVRFDGGNAVAPLPVPAFPETGDGYVTWLEGSPVGAQVRVRTWDIDPAKRTVPAPAPVVPLSNPDLGPVDPDGGFDAASNRAGDLVAVFVQGSGGDRKLMSASFDRAPGAFRVYTTTKVRGIARPTISWSPSFELWGPPTYEVQVDGVSVGTTQDTKLTPATPLTDGLHRVRVIAKDRRGQQTVTPLKNLRVDATSPTVRFTVSGTRRANRLVKVAFTASDASSTGAKASGLSFVRIDFGDRTPTVTVRGRNRGTVAHRFRRGTFTVRVSATDKAGNAVAVTRRITIKKAGR</sequence>